<evidence type="ECO:0000259" key="1">
    <source>
        <dbReference type="Pfam" id="PF00582"/>
    </source>
</evidence>
<dbReference type="Gene3D" id="3.40.50.620">
    <property type="entry name" value="HUPs"/>
    <property type="match status" value="1"/>
</dbReference>
<dbReference type="CDD" id="cd00293">
    <property type="entry name" value="USP-like"/>
    <property type="match status" value="1"/>
</dbReference>
<dbReference type="InterPro" id="IPR006016">
    <property type="entry name" value="UspA"/>
</dbReference>
<dbReference type="EMBL" id="LQMQ01000022">
    <property type="protein sequence ID" value="KUO41403.1"/>
    <property type="molecule type" value="Genomic_DNA"/>
</dbReference>
<organism evidence="2 3">
    <name type="scientific">Hadarchaeum yellowstonense</name>
    <dbReference type="NCBI Taxonomy" id="1776334"/>
    <lineage>
        <taxon>Archaea</taxon>
        <taxon>Methanobacteriati</taxon>
        <taxon>Candidatus Hadarchaeota</taxon>
        <taxon>Candidatus Hadarchaeia</taxon>
        <taxon>Candidatus Hadarchaeales</taxon>
        <taxon>Candidatus Hadarchaeaceae</taxon>
        <taxon>Candidatus Hadarchaeum</taxon>
    </lineage>
</organism>
<reference evidence="2 3" key="1">
    <citation type="journal article" date="2016" name="Nat. Microbiol.">
        <title>Genomic inference of the metabolism of cosmopolitan subsurface Archaea, Hadesarchaea.</title>
        <authorList>
            <person name="Baker B.J."/>
            <person name="Saw J.H."/>
            <person name="Lind A.E."/>
            <person name="Lazar C.S."/>
            <person name="Hinrichs K.-U."/>
            <person name="Teske A.P."/>
            <person name="Ettema T.J."/>
        </authorList>
    </citation>
    <scope>NUCLEOTIDE SEQUENCE [LARGE SCALE GENOMIC DNA]</scope>
</reference>
<name>A0A147JXQ8_HADYE</name>
<proteinExistence type="predicted"/>
<sequence length="132" mass="14615">MFKTMVLCVTEATPEEVVKVAIRLCSKETKIYALHVVRLLSEFSKKEALERFSWVIDAFERAGLKSQLEIIESTDVGKAIVSFAKKNACDVIVTGTIPRKGLLGAFTESISDYVIKYAPCTVILVRKSGMPV</sequence>
<evidence type="ECO:0000313" key="3">
    <source>
        <dbReference type="Proteomes" id="UP000074294"/>
    </source>
</evidence>
<comment type="caution">
    <text evidence="2">The sequence shown here is derived from an EMBL/GenBank/DDBJ whole genome shotgun (WGS) entry which is preliminary data.</text>
</comment>
<feature type="domain" description="UspA" evidence="1">
    <location>
        <begin position="1"/>
        <end position="126"/>
    </location>
</feature>
<dbReference type="InterPro" id="IPR014729">
    <property type="entry name" value="Rossmann-like_a/b/a_fold"/>
</dbReference>
<gene>
    <name evidence="2" type="ORF">APZ16_02575</name>
</gene>
<dbReference type="SUPFAM" id="SSF52402">
    <property type="entry name" value="Adenine nucleotide alpha hydrolases-like"/>
    <property type="match status" value="1"/>
</dbReference>
<dbReference type="Pfam" id="PF00582">
    <property type="entry name" value="Usp"/>
    <property type="match status" value="1"/>
</dbReference>
<dbReference type="AlphaFoldDB" id="A0A147JXQ8"/>
<dbReference type="Proteomes" id="UP000074294">
    <property type="component" value="Unassembled WGS sequence"/>
</dbReference>
<dbReference type="STRING" id="1776334.APZ16_02575"/>
<evidence type="ECO:0000313" key="2">
    <source>
        <dbReference type="EMBL" id="KUO41403.1"/>
    </source>
</evidence>
<accession>A0A147JXQ8</accession>
<protein>
    <recommendedName>
        <fullName evidence="1">UspA domain-containing protein</fullName>
    </recommendedName>
</protein>